<dbReference type="AlphaFoldDB" id="A7SYA0"/>
<proteinExistence type="predicted"/>
<dbReference type="Pfam" id="PF25030">
    <property type="entry name" value="M-HEAT_ATR"/>
    <property type="match status" value="1"/>
</dbReference>
<gene>
    <name evidence="4" type="ORF">NEMVEDRAFT_v1g137694</name>
</gene>
<dbReference type="Proteomes" id="UP000001593">
    <property type="component" value="Unassembled WGS sequence"/>
</dbReference>
<name>A7SYA0_NEMVE</name>
<evidence type="ECO:0000313" key="5">
    <source>
        <dbReference type="Proteomes" id="UP000001593"/>
    </source>
</evidence>
<dbReference type="InParanoid" id="A7SYA0"/>
<sequence>KDHEAVQRFLLKIPQDVLALASFHCKAYTRALMHFESFIATQHQDKQEHLGFLQSIYVALDEPDGVVGVAAIRTKKATLHEQILEHESAGEIISV</sequence>
<keyword evidence="2" id="KW-0808">Transferase</keyword>
<dbReference type="HOGENOM" id="CLU_2378765_0_0_1"/>
<reference evidence="4 5" key="1">
    <citation type="journal article" date="2007" name="Science">
        <title>Sea anemone genome reveals ancestral eumetazoan gene repertoire and genomic organization.</title>
        <authorList>
            <person name="Putnam N.H."/>
            <person name="Srivastava M."/>
            <person name="Hellsten U."/>
            <person name="Dirks B."/>
            <person name="Chapman J."/>
            <person name="Salamov A."/>
            <person name="Terry A."/>
            <person name="Shapiro H."/>
            <person name="Lindquist E."/>
            <person name="Kapitonov V.V."/>
            <person name="Jurka J."/>
            <person name="Genikhovich G."/>
            <person name="Grigoriev I.V."/>
            <person name="Lucas S.M."/>
            <person name="Steele R.E."/>
            <person name="Finnerty J.R."/>
            <person name="Technau U."/>
            <person name="Martindale M.Q."/>
            <person name="Rokhsar D.S."/>
        </authorList>
    </citation>
    <scope>NUCLEOTIDE SEQUENCE [LARGE SCALE GENOMIC DNA]</scope>
    <source>
        <strain evidence="5">CH2 X CH6</strain>
    </source>
</reference>
<organism evidence="4 5">
    <name type="scientific">Nematostella vectensis</name>
    <name type="common">Starlet sea anemone</name>
    <dbReference type="NCBI Taxonomy" id="45351"/>
    <lineage>
        <taxon>Eukaryota</taxon>
        <taxon>Metazoa</taxon>
        <taxon>Cnidaria</taxon>
        <taxon>Anthozoa</taxon>
        <taxon>Hexacorallia</taxon>
        <taxon>Actiniaria</taxon>
        <taxon>Edwardsiidae</taxon>
        <taxon>Nematostella</taxon>
    </lineage>
</organism>
<feature type="non-terminal residue" evidence="4">
    <location>
        <position position="95"/>
    </location>
</feature>
<dbReference type="STRING" id="45351.A7SYA0"/>
<dbReference type="InterPro" id="IPR056802">
    <property type="entry name" value="ATR-like_M-HEAT"/>
</dbReference>
<dbReference type="KEGG" id="nve:5502203"/>
<dbReference type="EMBL" id="DS469915">
    <property type="protein sequence ID" value="EDO31319.1"/>
    <property type="molecule type" value="Genomic_DNA"/>
</dbReference>
<keyword evidence="2" id="KW-0418">Kinase</keyword>
<protein>
    <recommendedName>
        <fullName evidence="1">non-specific serine/threonine protein kinase</fullName>
        <ecNumber evidence="1">2.7.11.1</ecNumber>
    </recommendedName>
</protein>
<evidence type="ECO:0000256" key="2">
    <source>
        <dbReference type="ARBA" id="ARBA00022777"/>
    </source>
</evidence>
<feature type="domain" description="Serine/threonine-protein kinase ATR-like M-HEAT region" evidence="3">
    <location>
        <begin position="4"/>
        <end position="86"/>
    </location>
</feature>
<accession>A7SYA0</accession>
<dbReference type="eggNOG" id="KOG0890">
    <property type="taxonomic scope" value="Eukaryota"/>
</dbReference>
<dbReference type="EC" id="2.7.11.1" evidence="1"/>
<evidence type="ECO:0000259" key="3">
    <source>
        <dbReference type="Pfam" id="PF25030"/>
    </source>
</evidence>
<evidence type="ECO:0000313" key="4">
    <source>
        <dbReference type="EMBL" id="EDO31319.1"/>
    </source>
</evidence>
<dbReference type="PhylomeDB" id="A7SYA0"/>
<keyword evidence="5" id="KW-1185">Reference proteome</keyword>
<evidence type="ECO:0000256" key="1">
    <source>
        <dbReference type="ARBA" id="ARBA00012513"/>
    </source>
</evidence>
<dbReference type="GO" id="GO:0004674">
    <property type="term" value="F:protein serine/threonine kinase activity"/>
    <property type="evidence" value="ECO:0007669"/>
    <property type="project" value="UniProtKB-EC"/>
</dbReference>